<sequence length="121" mass="13249">MLESPSLQLEAEDGSEASVRVLSAGVATLSKESTFMEPFKVLVEQRIPLLLTRAASCELSFLFVIPSLVVPNSTTHSQISLIKFVTENSGFITLYVVMQLSSTSFRTTCKSGTRKSCPFRP</sequence>
<name>A0A7C8YWJ1_OPUST</name>
<protein>
    <submittedName>
        <fullName evidence="1">Uncharacterized protein</fullName>
    </submittedName>
</protein>
<evidence type="ECO:0000313" key="1">
    <source>
        <dbReference type="EMBL" id="MBA4627835.1"/>
    </source>
</evidence>
<dbReference type="EMBL" id="GISG01063839">
    <property type="protein sequence ID" value="MBA4627835.1"/>
    <property type="molecule type" value="Transcribed_RNA"/>
</dbReference>
<reference evidence="1" key="2">
    <citation type="submission" date="2020-07" db="EMBL/GenBank/DDBJ databases">
        <authorList>
            <person name="Vera ALvarez R."/>
            <person name="Arias-Moreno D.M."/>
            <person name="Jimenez-Jacinto V."/>
            <person name="Jimenez-Bremont J.F."/>
            <person name="Swaminathan K."/>
            <person name="Moose S.P."/>
            <person name="Guerrero-Gonzalez M.L."/>
            <person name="Marino-Ramirez L."/>
            <person name="Landsman D."/>
            <person name="Rodriguez-Kessler M."/>
            <person name="Delgado-Sanchez P."/>
        </authorList>
    </citation>
    <scope>NUCLEOTIDE SEQUENCE</scope>
    <source>
        <tissue evidence="1">Cladode</tissue>
    </source>
</reference>
<accession>A0A7C8YWJ1</accession>
<organism evidence="1">
    <name type="scientific">Opuntia streptacantha</name>
    <name type="common">Prickly pear cactus</name>
    <name type="synonym">Opuntia cardona</name>
    <dbReference type="NCBI Taxonomy" id="393608"/>
    <lineage>
        <taxon>Eukaryota</taxon>
        <taxon>Viridiplantae</taxon>
        <taxon>Streptophyta</taxon>
        <taxon>Embryophyta</taxon>
        <taxon>Tracheophyta</taxon>
        <taxon>Spermatophyta</taxon>
        <taxon>Magnoliopsida</taxon>
        <taxon>eudicotyledons</taxon>
        <taxon>Gunneridae</taxon>
        <taxon>Pentapetalae</taxon>
        <taxon>Caryophyllales</taxon>
        <taxon>Cactineae</taxon>
        <taxon>Cactaceae</taxon>
        <taxon>Opuntioideae</taxon>
        <taxon>Opuntia</taxon>
    </lineage>
</organism>
<reference evidence="1" key="1">
    <citation type="journal article" date="2013" name="J. Plant Res.">
        <title>Effect of fungi and light on seed germination of three Opuntia species from semiarid lands of central Mexico.</title>
        <authorList>
            <person name="Delgado-Sanchez P."/>
            <person name="Jimenez-Bremont J.F."/>
            <person name="Guerrero-Gonzalez Mde L."/>
            <person name="Flores J."/>
        </authorList>
    </citation>
    <scope>NUCLEOTIDE SEQUENCE</scope>
    <source>
        <tissue evidence="1">Cladode</tissue>
    </source>
</reference>
<proteinExistence type="predicted"/>
<dbReference type="AlphaFoldDB" id="A0A7C8YWJ1"/>